<dbReference type="Proteomes" id="UP001470230">
    <property type="component" value="Unassembled WGS sequence"/>
</dbReference>
<dbReference type="SUPFAM" id="SSF48371">
    <property type="entry name" value="ARM repeat"/>
    <property type="match status" value="1"/>
</dbReference>
<evidence type="ECO:0000313" key="1">
    <source>
        <dbReference type="EMBL" id="KAK8836024.1"/>
    </source>
</evidence>
<dbReference type="EMBL" id="JAPFFF010000071">
    <property type="protein sequence ID" value="KAK8836024.1"/>
    <property type="molecule type" value="Genomic_DNA"/>
</dbReference>
<comment type="caution">
    <text evidence="1">The sequence shown here is derived from an EMBL/GenBank/DDBJ whole genome shotgun (WGS) entry which is preliminary data.</text>
</comment>
<reference evidence="1 2" key="1">
    <citation type="submission" date="2024-04" db="EMBL/GenBank/DDBJ databases">
        <title>Tritrichomonas musculus Genome.</title>
        <authorList>
            <person name="Alves-Ferreira E."/>
            <person name="Grigg M."/>
            <person name="Lorenzi H."/>
            <person name="Galac M."/>
        </authorList>
    </citation>
    <scope>NUCLEOTIDE SEQUENCE [LARGE SCALE GENOMIC DNA]</scope>
    <source>
        <strain evidence="1 2">EAF2021</strain>
    </source>
</reference>
<gene>
    <name evidence="1" type="ORF">M9Y10_040224</name>
</gene>
<evidence type="ECO:0000313" key="2">
    <source>
        <dbReference type="Proteomes" id="UP001470230"/>
    </source>
</evidence>
<dbReference type="InterPro" id="IPR016024">
    <property type="entry name" value="ARM-type_fold"/>
</dbReference>
<protein>
    <submittedName>
        <fullName evidence="1">Uncharacterized protein</fullName>
    </submittedName>
</protein>
<sequence length="1202" mass="136581">MQFKYLADLKTELKKFTGFMTSDVISEPASKSVALLSDPNLCLPIEDSSSPIVSAFSAILHNRKSMKSWPPLIATMCSCISTEVITGDALQTIVETMESVSNEIDYDSGLRIIQFVTSSVGNRFLEIPIFKSLLSLVSAFCSSKDKSLYTAAVAAVRQILNSFIQFSMSSADSLSPVNKREIDECFSMTCETTISFDNPTYRIIYLILRDLSRMCNGDNPVWVRNHNISINTAFFLLESIISVHSDLLKSSPHFLQLIEVSMIAAEKQDAILSFSVTAMDNFLESMQERCANHFNSYLSKLNKRLPNWIRSLQFFRIFLFKRSNIIFRFYKNCDPEAKLLYKLIQIMVEFCDVLVNQDNIELSLSPMGYDQPNEMFVYSAPIEIAIYFVQACLNSDPSIKDLVSVIWKDILIVISVSMTSVVDHSCYILMQNLHLLVELSYSLQLEEARGAIISSFCTVLMSQHVEIRKNAFNTLTYAVQSSPADFTGHWYKILSTLAEFQWEPTSLDFTSHDIDSLEEITSSLLSVHNGGKIARSWSLSLFSDIIIFNIDKFEELWPKLTDKFIPIFEDGMYDSAVSCLSKIILKGFNSKSELMLCQFMNQVIETSPQSRKNILEIYKTLLAAQGQIINKGWNYVIKTLSPLNYIALVESDKGKESEIEVSRDSLFDSSESIEQVEENSLISLGFQCLQVICSDIMFTLDDTIQSSIIKLLFEYTSQRSDTNVSLSAFNQLWNVIPLVKTSSMWKLIFSSCVPLINDDRNDVSMCAVKTFFSIIMTNAQSLPQDVFSYLSKTCFGQIIDLYESSSEEHCRDATHQLFFQEIAHCARSLWDKLETSELWPRLVEQHSRFMKGCEKRDAMISSFQFYEEAFQCFELARDVKLQLFDTLDQLASFLLEKEPAKSSLFGAFGRLFLVTIPTQRGHLDDELLQRWLDVIKALITGIDCGQVLPPTTHKSLDSLLMLLPLPQNQVEMIYNLFVDLAVNEKQNKRLTEVAVQHCAELFTSNDIDKDCHCRLFVLSGRLFTLQEADKLLLLFVEKDFPIADGMVEDFAHTMADLGARNAALAERSGQSVLKVFTRLSDKMKMEFVTAHANSFTLMSDMWRAYLVPGSEKFERETAVLCTKSVARSIGQGLANCPSDKELEEHLSFLRDVESLPDAFHEGKSGPCWHLNSLYPMFVDLVLHPSEEIRKILREIFLKVNIE</sequence>
<organism evidence="1 2">
    <name type="scientific">Tritrichomonas musculus</name>
    <dbReference type="NCBI Taxonomy" id="1915356"/>
    <lineage>
        <taxon>Eukaryota</taxon>
        <taxon>Metamonada</taxon>
        <taxon>Parabasalia</taxon>
        <taxon>Tritrichomonadida</taxon>
        <taxon>Tritrichomonadidae</taxon>
        <taxon>Tritrichomonas</taxon>
    </lineage>
</organism>
<name>A0ABR2GQ01_9EUKA</name>
<keyword evidence="2" id="KW-1185">Reference proteome</keyword>
<proteinExistence type="predicted"/>
<accession>A0ABR2GQ01</accession>